<comment type="caution">
    <text evidence="13">The sequence shown here is derived from an EMBL/GenBank/DDBJ whole genome shotgun (WGS) entry which is preliminary data.</text>
</comment>
<dbReference type="AlphaFoldDB" id="A0A2G8S4Q9"/>
<evidence type="ECO:0000256" key="11">
    <source>
        <dbReference type="ARBA" id="ARBA00048930"/>
    </source>
</evidence>
<protein>
    <recommendedName>
        <fullName evidence="9">3-dehydrosphinganine reductase</fullName>
        <ecNumber evidence="9">1.1.1.102</ecNumber>
    </recommendedName>
</protein>
<dbReference type="PANTHER" id="PTHR43550">
    <property type="entry name" value="3-KETODIHYDROSPHINGOSINE REDUCTASE"/>
    <property type="match status" value="1"/>
</dbReference>
<evidence type="ECO:0000256" key="3">
    <source>
        <dbReference type="ARBA" id="ARBA00004991"/>
    </source>
</evidence>
<comment type="subcellular location">
    <subcellularLocation>
        <location evidence="1">Endoplasmic reticulum</location>
    </subcellularLocation>
</comment>
<evidence type="ECO:0000256" key="1">
    <source>
        <dbReference type="ARBA" id="ARBA00004240"/>
    </source>
</evidence>
<dbReference type="GO" id="GO:0005789">
    <property type="term" value="C:endoplasmic reticulum membrane"/>
    <property type="evidence" value="ECO:0007669"/>
    <property type="project" value="TreeGrafter"/>
</dbReference>
<keyword evidence="6" id="KW-0746">Sphingolipid metabolism</keyword>
<comment type="pathway">
    <text evidence="3">Sphingolipid metabolism.</text>
</comment>
<evidence type="ECO:0000256" key="6">
    <source>
        <dbReference type="ARBA" id="ARBA00022919"/>
    </source>
</evidence>
<dbReference type="InterPro" id="IPR036291">
    <property type="entry name" value="NAD(P)-bd_dom_sf"/>
</dbReference>
<gene>
    <name evidence="13" type="ORF">GSI_08807</name>
</gene>
<evidence type="ECO:0000256" key="7">
    <source>
        <dbReference type="ARBA" id="ARBA00023002"/>
    </source>
</evidence>
<comment type="pathway">
    <text evidence="2">Lipid metabolism; sphingolipid metabolism.</text>
</comment>
<name>A0A2G8S4Q9_9APHY</name>
<keyword evidence="12" id="KW-1133">Transmembrane helix</keyword>
<dbReference type="InterPro" id="IPR002347">
    <property type="entry name" value="SDR_fam"/>
</dbReference>
<keyword evidence="7" id="KW-0560">Oxidoreductase</keyword>
<dbReference type="EC" id="1.1.1.102" evidence="9"/>
<dbReference type="Gene3D" id="3.40.50.720">
    <property type="entry name" value="NAD(P)-binding Rossmann-like Domain"/>
    <property type="match status" value="1"/>
</dbReference>
<evidence type="ECO:0000256" key="5">
    <source>
        <dbReference type="ARBA" id="ARBA00022857"/>
    </source>
</evidence>
<dbReference type="PRINTS" id="PR00081">
    <property type="entry name" value="GDHRDH"/>
</dbReference>
<comment type="catalytic activity">
    <reaction evidence="11">
        <text>sphinganine + NADP(+) = 3-oxosphinganine + NADPH + H(+)</text>
        <dbReference type="Rhea" id="RHEA:22640"/>
        <dbReference type="ChEBI" id="CHEBI:15378"/>
        <dbReference type="ChEBI" id="CHEBI:57783"/>
        <dbReference type="ChEBI" id="CHEBI:57817"/>
        <dbReference type="ChEBI" id="CHEBI:58299"/>
        <dbReference type="ChEBI" id="CHEBI:58349"/>
        <dbReference type="EC" id="1.1.1.102"/>
    </reaction>
    <physiologicalReaction direction="right-to-left" evidence="11">
        <dbReference type="Rhea" id="RHEA:22642"/>
    </physiologicalReaction>
</comment>
<dbReference type="SUPFAM" id="SSF51735">
    <property type="entry name" value="NAD(P)-binding Rossmann-fold domains"/>
    <property type="match status" value="1"/>
</dbReference>
<evidence type="ECO:0000256" key="4">
    <source>
        <dbReference type="ARBA" id="ARBA00022824"/>
    </source>
</evidence>
<evidence type="ECO:0000256" key="2">
    <source>
        <dbReference type="ARBA" id="ARBA00004760"/>
    </source>
</evidence>
<dbReference type="Pfam" id="PF00106">
    <property type="entry name" value="adh_short"/>
    <property type="match status" value="1"/>
</dbReference>
<accession>A0A2G8S4Q9</accession>
<dbReference type="STRING" id="1077348.A0A2G8S4Q9"/>
<proteinExistence type="predicted"/>
<keyword evidence="12" id="KW-0472">Membrane</keyword>
<dbReference type="PANTHER" id="PTHR43550:SF3">
    <property type="entry name" value="3-KETODIHYDROSPHINGOSINE REDUCTASE"/>
    <property type="match status" value="1"/>
</dbReference>
<dbReference type="Proteomes" id="UP000230002">
    <property type="component" value="Unassembled WGS sequence"/>
</dbReference>
<dbReference type="InterPro" id="IPR045022">
    <property type="entry name" value="KDSR-like"/>
</dbReference>
<feature type="transmembrane region" description="Helical" evidence="12">
    <location>
        <begin position="177"/>
        <end position="195"/>
    </location>
</feature>
<keyword evidence="14" id="KW-1185">Reference proteome</keyword>
<dbReference type="CDD" id="cd08939">
    <property type="entry name" value="KDSR-like_SDR_c"/>
    <property type="match status" value="1"/>
</dbReference>
<comment type="function">
    <text evidence="10">Catalyzes the reduction of 3'-oxosphinganine (3-ketodihydrosphingosine/KDS) to sphinganine (dihydrosphingosine/DHS), the second step of de novo sphingolipid biosynthesis.</text>
</comment>
<dbReference type="GO" id="GO:0047560">
    <property type="term" value="F:3-dehydrosphinganine reductase activity"/>
    <property type="evidence" value="ECO:0007669"/>
    <property type="project" value="UniProtKB-EC"/>
</dbReference>
<reference evidence="13 14" key="1">
    <citation type="journal article" date="2015" name="Sci. Rep.">
        <title>Chromosome-level genome map provides insights into diverse defense mechanisms in the medicinal fungus Ganoderma sinense.</title>
        <authorList>
            <person name="Zhu Y."/>
            <person name="Xu J."/>
            <person name="Sun C."/>
            <person name="Zhou S."/>
            <person name="Xu H."/>
            <person name="Nelson D.R."/>
            <person name="Qian J."/>
            <person name="Song J."/>
            <person name="Luo H."/>
            <person name="Xiang L."/>
            <person name="Li Y."/>
            <person name="Xu Z."/>
            <person name="Ji A."/>
            <person name="Wang L."/>
            <person name="Lu S."/>
            <person name="Hayward A."/>
            <person name="Sun W."/>
            <person name="Li X."/>
            <person name="Schwartz D.C."/>
            <person name="Wang Y."/>
            <person name="Chen S."/>
        </authorList>
    </citation>
    <scope>NUCLEOTIDE SEQUENCE [LARGE SCALE GENOMIC DNA]</scope>
    <source>
        <strain evidence="13 14">ZZ0214-1</strain>
    </source>
</reference>
<dbReference type="OrthoDB" id="10267115at2759"/>
<organism evidence="13 14">
    <name type="scientific">Ganoderma sinense ZZ0214-1</name>
    <dbReference type="NCBI Taxonomy" id="1077348"/>
    <lineage>
        <taxon>Eukaryota</taxon>
        <taxon>Fungi</taxon>
        <taxon>Dikarya</taxon>
        <taxon>Basidiomycota</taxon>
        <taxon>Agaricomycotina</taxon>
        <taxon>Agaricomycetes</taxon>
        <taxon>Polyporales</taxon>
        <taxon>Polyporaceae</taxon>
        <taxon>Ganoderma</taxon>
    </lineage>
</organism>
<sequence>MIPTTTLTSQALVAAAFLVVTSALYSMWFSNSKKWDPRGKHCFVTGGSRGTGLALAILLAQRGAHVSIVARDQQRLDQGLKELERVRQDPKQIFRAYSYAVDSEAGSAAALRASAEPHGGRCPEAVFLVAGASRPGFFIDQTEESFKAGLQMTFGAQAFTALATTKEMVRQGTKGKIVFVCSVLGLMSFVGYTPYTPGKFAIRGLAEGLRSELLVYGIDVHVAFPATICSPGLDEENAVKPKITLKIEETDSGSPPEAIAAGILRGVEKGRFHITMDFLGDVFRATAACASPRANPISDILYGLIGFIGLPLWRKSVDAHVVAHREEHRQYCRDKGYIS</sequence>
<dbReference type="GO" id="GO:0030148">
    <property type="term" value="P:sphingolipid biosynthetic process"/>
    <property type="evidence" value="ECO:0007669"/>
    <property type="project" value="InterPro"/>
</dbReference>
<dbReference type="EMBL" id="AYKW01000023">
    <property type="protein sequence ID" value="PIL28763.1"/>
    <property type="molecule type" value="Genomic_DNA"/>
</dbReference>
<keyword evidence="4" id="KW-0256">Endoplasmic reticulum</keyword>
<keyword evidence="12" id="KW-0812">Transmembrane</keyword>
<evidence type="ECO:0000256" key="10">
    <source>
        <dbReference type="ARBA" id="ARBA00044737"/>
    </source>
</evidence>
<evidence type="ECO:0000256" key="12">
    <source>
        <dbReference type="SAM" id="Phobius"/>
    </source>
</evidence>
<evidence type="ECO:0000256" key="8">
    <source>
        <dbReference type="ARBA" id="ARBA00023098"/>
    </source>
</evidence>
<feature type="transmembrane region" description="Helical" evidence="12">
    <location>
        <begin position="12"/>
        <end position="30"/>
    </location>
</feature>
<keyword evidence="5" id="KW-0521">NADP</keyword>
<evidence type="ECO:0000313" key="13">
    <source>
        <dbReference type="EMBL" id="PIL28763.1"/>
    </source>
</evidence>
<evidence type="ECO:0000256" key="9">
    <source>
        <dbReference type="ARBA" id="ARBA00026112"/>
    </source>
</evidence>
<evidence type="ECO:0000313" key="14">
    <source>
        <dbReference type="Proteomes" id="UP000230002"/>
    </source>
</evidence>
<dbReference type="GO" id="GO:0006666">
    <property type="term" value="P:3-keto-sphinganine metabolic process"/>
    <property type="evidence" value="ECO:0007669"/>
    <property type="project" value="InterPro"/>
</dbReference>
<keyword evidence="8" id="KW-0443">Lipid metabolism</keyword>